<dbReference type="PANTHER" id="PTHR12815:SF18">
    <property type="entry name" value="SORTING AND ASSEMBLY MACHINERY COMPONENT 50 HOMOLOG"/>
    <property type="match status" value="1"/>
</dbReference>
<evidence type="ECO:0000259" key="6">
    <source>
        <dbReference type="Pfam" id="PF01103"/>
    </source>
</evidence>
<feature type="domain" description="Bacterial surface antigen (D15)" evidence="6">
    <location>
        <begin position="168"/>
        <end position="499"/>
    </location>
</feature>
<comment type="similarity">
    <text evidence="2">Belongs to the SAM50/omp85 family.</text>
</comment>
<organism evidence="7 8">
    <name type="scientific">Tuber borchii</name>
    <name type="common">White truffle</name>
    <dbReference type="NCBI Taxonomy" id="42251"/>
    <lineage>
        <taxon>Eukaryota</taxon>
        <taxon>Fungi</taxon>
        <taxon>Dikarya</taxon>
        <taxon>Ascomycota</taxon>
        <taxon>Pezizomycotina</taxon>
        <taxon>Pezizomycetes</taxon>
        <taxon>Pezizales</taxon>
        <taxon>Tuberaceae</taxon>
        <taxon>Tuber</taxon>
    </lineage>
</organism>
<dbReference type="GO" id="GO:0045040">
    <property type="term" value="P:protein insertion into mitochondrial outer membrane"/>
    <property type="evidence" value="ECO:0007669"/>
    <property type="project" value="TreeGrafter"/>
</dbReference>
<dbReference type="InterPro" id="IPR000184">
    <property type="entry name" value="Bac_surfAg_D15"/>
</dbReference>
<proteinExistence type="inferred from homology"/>
<dbReference type="Pfam" id="PF01103">
    <property type="entry name" value="Omp85"/>
    <property type="match status" value="1"/>
</dbReference>
<dbReference type="OrthoDB" id="1724197at2759"/>
<protein>
    <submittedName>
        <fullName evidence="7">Surface antigen-domain-containing protein</fullName>
    </submittedName>
</protein>
<evidence type="ECO:0000256" key="2">
    <source>
        <dbReference type="ARBA" id="ARBA00010913"/>
    </source>
</evidence>
<comment type="caution">
    <text evidence="7">The sequence shown here is derived from an EMBL/GenBank/DDBJ whole genome shotgun (WGS) entry which is preliminary data.</text>
</comment>
<dbReference type="EMBL" id="NESQ01000046">
    <property type="protein sequence ID" value="PUU81360.1"/>
    <property type="molecule type" value="Genomic_DNA"/>
</dbReference>
<keyword evidence="4" id="KW-0812">Transmembrane</keyword>
<keyword evidence="5" id="KW-0472">Membrane</keyword>
<dbReference type="GO" id="GO:0005741">
    <property type="term" value="C:mitochondrial outer membrane"/>
    <property type="evidence" value="ECO:0007669"/>
    <property type="project" value="UniProtKB-SubCell"/>
</dbReference>
<reference evidence="7 8" key="1">
    <citation type="submission" date="2017-04" db="EMBL/GenBank/DDBJ databases">
        <title>Draft genome sequence of Tuber borchii Vittad., a whitish edible truffle.</title>
        <authorList>
            <consortium name="DOE Joint Genome Institute"/>
            <person name="Murat C."/>
            <person name="Kuo A."/>
            <person name="Barry K.W."/>
            <person name="Clum A."/>
            <person name="Dockter R.B."/>
            <person name="Fauchery L."/>
            <person name="Iotti M."/>
            <person name="Kohler A."/>
            <person name="Labutti K."/>
            <person name="Lindquist E.A."/>
            <person name="Lipzen A."/>
            <person name="Ohm R.A."/>
            <person name="Wang M."/>
            <person name="Grigoriev I.V."/>
            <person name="Zambonelli A."/>
            <person name="Martin F.M."/>
        </authorList>
    </citation>
    <scope>NUCLEOTIDE SEQUENCE [LARGE SCALE GENOMIC DNA]</scope>
    <source>
        <strain evidence="7 8">Tbo3840</strain>
    </source>
</reference>
<evidence type="ECO:0000256" key="1">
    <source>
        <dbReference type="ARBA" id="ARBA00004374"/>
    </source>
</evidence>
<dbReference type="Proteomes" id="UP000244722">
    <property type="component" value="Unassembled WGS sequence"/>
</dbReference>
<keyword evidence="8" id="KW-1185">Reference proteome</keyword>
<evidence type="ECO:0000313" key="8">
    <source>
        <dbReference type="Proteomes" id="UP000244722"/>
    </source>
</evidence>
<comment type="subcellular location">
    <subcellularLocation>
        <location evidence="1">Mitochondrion outer membrane</location>
        <topology evidence="1">Multi-pass membrane protein</topology>
    </subcellularLocation>
</comment>
<evidence type="ECO:0000313" key="7">
    <source>
        <dbReference type="EMBL" id="PUU81360.1"/>
    </source>
</evidence>
<evidence type="ECO:0000256" key="5">
    <source>
        <dbReference type="ARBA" id="ARBA00023136"/>
    </source>
</evidence>
<evidence type="ECO:0000256" key="4">
    <source>
        <dbReference type="ARBA" id="ARBA00022692"/>
    </source>
</evidence>
<dbReference type="STRING" id="42251.A0A2T7A0U7"/>
<dbReference type="Gene3D" id="2.40.160.50">
    <property type="entry name" value="membrane protein fhac: a member of the omp85/tpsb transporter family"/>
    <property type="match status" value="1"/>
</dbReference>
<keyword evidence="3" id="KW-1134">Transmembrane beta strand</keyword>
<dbReference type="AlphaFoldDB" id="A0A2T7A0U7"/>
<gene>
    <name evidence="7" type="ORF">B9Z19DRAFT_1122253</name>
</gene>
<sequence>MASSLSTEDDVLDRLKKNVDPTVLSDREAAIRKRASEQYEKAQSRLKDLVDDNSTLPVTISSINIDGAKNTRTGFLQKVLQETFAKSKEPGFTLAEALRELSRDCHTFSRFGIFHQPTLYVDLAGQSGGKTKLNAKITLRELSRFILKTGTDMGNTEGSGYLSLTYRNVFGGAESLNGYASTGTRTRSAYEVNFQAPVNANPDLILEAGGYASSRSHHYYSSHEEVLRGGKVGVKWGEHQATYNGVWRQITGLAQGASPTVRCDAGDSLKSSLRHTFTRDRRDSHLLPTRGWMVRSESEVAGWGGLGGDVAFWKNEMEAQMAAPLGASGISVSGGLRSGLLYPLSLGVGDNKKPAQPSRINDRFQLGGPTDVRGFRECGLGPRDGNDSVGGDVYIAGGANIYFPIPKVGPEKPLRLQVFANSGRLVGLQGLTEDGGNVNSSVEGVLKELGNGLPSIAAGIGLVYAHPIARFELNFCLPLVKRSGERGRKGLQLGIGIDFR</sequence>
<evidence type="ECO:0000256" key="3">
    <source>
        <dbReference type="ARBA" id="ARBA00022452"/>
    </source>
</evidence>
<dbReference type="InterPro" id="IPR039910">
    <property type="entry name" value="D15-like"/>
</dbReference>
<dbReference type="PANTHER" id="PTHR12815">
    <property type="entry name" value="SORTING AND ASSEMBLY MACHINERY SAMM50 PROTEIN FAMILY MEMBER"/>
    <property type="match status" value="1"/>
</dbReference>
<dbReference type="FunFam" id="2.40.160.50:FF:000008">
    <property type="entry name" value="Mitochondrial outer membrane beta-barrel protein Tob55"/>
    <property type="match status" value="1"/>
</dbReference>
<accession>A0A2T7A0U7</accession>
<name>A0A2T7A0U7_TUBBO</name>